<evidence type="ECO:0000256" key="1">
    <source>
        <dbReference type="ARBA" id="ARBA00010641"/>
    </source>
</evidence>
<comment type="similarity">
    <text evidence="1">Belongs to the sigma-70 factor family. ECF subfamily.</text>
</comment>
<dbReference type="InterPro" id="IPR000792">
    <property type="entry name" value="Tscrpt_reg_LuxR_C"/>
</dbReference>
<dbReference type="InterPro" id="IPR013249">
    <property type="entry name" value="RNA_pol_sigma70_r4_t2"/>
</dbReference>
<dbReference type="PANTHER" id="PTHR43133">
    <property type="entry name" value="RNA POLYMERASE ECF-TYPE SIGMA FACTO"/>
    <property type="match status" value="1"/>
</dbReference>
<evidence type="ECO:0000259" key="5">
    <source>
        <dbReference type="Pfam" id="PF08281"/>
    </source>
</evidence>
<dbReference type="InterPro" id="IPR014284">
    <property type="entry name" value="RNA_pol_sigma-70_dom"/>
</dbReference>
<protein>
    <submittedName>
        <fullName evidence="6">Sigma-70 family RNA polymerase sigma factor</fullName>
    </submittedName>
</protein>
<name>A0ABR7D2I1_9BACT</name>
<keyword evidence="7" id="KW-1185">Reference proteome</keyword>
<dbReference type="SUPFAM" id="SSF88946">
    <property type="entry name" value="Sigma2 domain of RNA polymerase sigma factors"/>
    <property type="match status" value="1"/>
</dbReference>
<dbReference type="InterPro" id="IPR036388">
    <property type="entry name" value="WH-like_DNA-bd_sf"/>
</dbReference>
<evidence type="ECO:0000256" key="3">
    <source>
        <dbReference type="ARBA" id="ARBA00023082"/>
    </source>
</evidence>
<reference evidence="6 7" key="1">
    <citation type="submission" date="2020-08" db="EMBL/GenBank/DDBJ databases">
        <title>Genome public.</title>
        <authorList>
            <person name="Liu C."/>
            <person name="Sun Q."/>
        </authorList>
    </citation>
    <scope>NUCLEOTIDE SEQUENCE [LARGE SCALE GENOMIC DNA]</scope>
    <source>
        <strain evidence="6 7">NSJ-56</strain>
    </source>
</reference>
<dbReference type="Proteomes" id="UP000646484">
    <property type="component" value="Unassembled WGS sequence"/>
</dbReference>
<proteinExistence type="inferred from homology"/>
<evidence type="ECO:0000313" key="6">
    <source>
        <dbReference type="EMBL" id="MBC5621972.1"/>
    </source>
</evidence>
<dbReference type="InterPro" id="IPR039425">
    <property type="entry name" value="RNA_pol_sigma-70-like"/>
</dbReference>
<dbReference type="SUPFAM" id="SSF88659">
    <property type="entry name" value="Sigma3 and sigma4 domains of RNA polymerase sigma factors"/>
    <property type="match status" value="1"/>
</dbReference>
<dbReference type="PANTHER" id="PTHR43133:SF46">
    <property type="entry name" value="RNA POLYMERASE SIGMA-70 FACTOR ECF SUBFAMILY"/>
    <property type="match status" value="1"/>
</dbReference>
<feature type="domain" description="RNA polymerase sigma factor 70 region 4 type 2" evidence="5">
    <location>
        <begin position="123"/>
        <end position="172"/>
    </location>
</feature>
<keyword evidence="3" id="KW-0731">Sigma factor</keyword>
<keyword evidence="2" id="KW-0805">Transcription regulation</keyword>
<dbReference type="Gene3D" id="1.10.1740.10">
    <property type="match status" value="1"/>
</dbReference>
<evidence type="ECO:0000313" key="7">
    <source>
        <dbReference type="Proteomes" id="UP000646484"/>
    </source>
</evidence>
<dbReference type="InterPro" id="IPR013324">
    <property type="entry name" value="RNA_pol_sigma_r3/r4-like"/>
</dbReference>
<evidence type="ECO:0000256" key="4">
    <source>
        <dbReference type="ARBA" id="ARBA00023163"/>
    </source>
</evidence>
<dbReference type="EMBL" id="JACOOH010000005">
    <property type="protein sequence ID" value="MBC5621972.1"/>
    <property type="molecule type" value="Genomic_DNA"/>
</dbReference>
<dbReference type="PRINTS" id="PR00038">
    <property type="entry name" value="HTHLUXR"/>
</dbReference>
<dbReference type="RefSeq" id="WP_186976390.1">
    <property type="nucleotide sequence ID" value="NZ_JACOOH010000005.1"/>
</dbReference>
<dbReference type="Pfam" id="PF08281">
    <property type="entry name" value="Sigma70_r4_2"/>
    <property type="match status" value="1"/>
</dbReference>
<accession>A0ABR7D2I1</accession>
<keyword evidence="4" id="KW-0804">Transcription</keyword>
<evidence type="ECO:0000256" key="2">
    <source>
        <dbReference type="ARBA" id="ARBA00023015"/>
    </source>
</evidence>
<dbReference type="CDD" id="cd06171">
    <property type="entry name" value="Sigma70_r4"/>
    <property type="match status" value="1"/>
</dbReference>
<dbReference type="InterPro" id="IPR013325">
    <property type="entry name" value="RNA_pol_sigma_r2"/>
</dbReference>
<organism evidence="6 7">
    <name type="scientific">Butyricimonas hominis</name>
    <dbReference type="NCBI Taxonomy" id="2763032"/>
    <lineage>
        <taxon>Bacteria</taxon>
        <taxon>Pseudomonadati</taxon>
        <taxon>Bacteroidota</taxon>
        <taxon>Bacteroidia</taxon>
        <taxon>Bacteroidales</taxon>
        <taxon>Odoribacteraceae</taxon>
        <taxon>Butyricimonas</taxon>
    </lineage>
</organism>
<gene>
    <name evidence="6" type="ORF">H8S64_12765</name>
</gene>
<dbReference type="NCBIfam" id="TIGR02937">
    <property type="entry name" value="sigma70-ECF"/>
    <property type="match status" value="1"/>
</dbReference>
<sequence>MEELDLILEGINNREEKSWKQLYTICYKALCTYSETIVNNFDDAKDIVQDLFINIWYTDTRFPTSRELLSYLYKSTYRNSLIFIRDKRNQNHILNKMKQEHYPEEFPLDFLLKTVQIEIIRHLHAYIEKLPPMQKRIIKLSIAGLSGKEIAAKLGISINTVKVQKSRGLKFLRKHLKNK</sequence>
<dbReference type="Gene3D" id="1.10.10.10">
    <property type="entry name" value="Winged helix-like DNA-binding domain superfamily/Winged helix DNA-binding domain"/>
    <property type="match status" value="1"/>
</dbReference>
<comment type="caution">
    <text evidence="6">The sequence shown here is derived from an EMBL/GenBank/DDBJ whole genome shotgun (WGS) entry which is preliminary data.</text>
</comment>